<sequence>MCRLLCGRGRVGGLSCQLAPPASPSPLPETESSGRQARDSERARSASEERGRPFAERGREHNLSARRSEAPPARRCMKERI</sequence>
<accession>A0A9Q1JB22</accession>
<dbReference type="AlphaFoldDB" id="A0A9Q1JB22"/>
<dbReference type="EMBL" id="JAINUF010000001">
    <property type="protein sequence ID" value="KAJ8380171.1"/>
    <property type="molecule type" value="Genomic_DNA"/>
</dbReference>
<keyword evidence="3" id="KW-1185">Reference proteome</keyword>
<comment type="caution">
    <text evidence="2">The sequence shown here is derived from an EMBL/GenBank/DDBJ whole genome shotgun (WGS) entry which is preliminary data.</text>
</comment>
<gene>
    <name evidence="2" type="ORF">SKAU_G00009490</name>
</gene>
<feature type="region of interest" description="Disordered" evidence="1">
    <location>
        <begin position="15"/>
        <end position="81"/>
    </location>
</feature>
<reference evidence="2" key="1">
    <citation type="journal article" date="2023" name="Science">
        <title>Genome structures resolve the early diversification of teleost fishes.</title>
        <authorList>
            <person name="Parey E."/>
            <person name="Louis A."/>
            <person name="Montfort J."/>
            <person name="Bouchez O."/>
            <person name="Roques C."/>
            <person name="Iampietro C."/>
            <person name="Lluch J."/>
            <person name="Castinel A."/>
            <person name="Donnadieu C."/>
            <person name="Desvignes T."/>
            <person name="Floi Bucao C."/>
            <person name="Jouanno E."/>
            <person name="Wen M."/>
            <person name="Mejri S."/>
            <person name="Dirks R."/>
            <person name="Jansen H."/>
            <person name="Henkel C."/>
            <person name="Chen W.J."/>
            <person name="Zahm M."/>
            <person name="Cabau C."/>
            <person name="Klopp C."/>
            <person name="Thompson A.W."/>
            <person name="Robinson-Rechavi M."/>
            <person name="Braasch I."/>
            <person name="Lecointre G."/>
            <person name="Bobe J."/>
            <person name="Postlethwait J.H."/>
            <person name="Berthelot C."/>
            <person name="Roest Crollius H."/>
            <person name="Guiguen Y."/>
        </authorList>
    </citation>
    <scope>NUCLEOTIDE SEQUENCE</scope>
    <source>
        <strain evidence="2">WJC10195</strain>
    </source>
</reference>
<evidence type="ECO:0000313" key="3">
    <source>
        <dbReference type="Proteomes" id="UP001152622"/>
    </source>
</evidence>
<evidence type="ECO:0000256" key="1">
    <source>
        <dbReference type="SAM" id="MobiDB-lite"/>
    </source>
</evidence>
<feature type="compositionally biased region" description="Basic and acidic residues" evidence="1">
    <location>
        <begin position="36"/>
        <end position="69"/>
    </location>
</feature>
<evidence type="ECO:0000313" key="2">
    <source>
        <dbReference type="EMBL" id="KAJ8380171.1"/>
    </source>
</evidence>
<proteinExistence type="predicted"/>
<dbReference type="Proteomes" id="UP001152622">
    <property type="component" value="Chromosome 1"/>
</dbReference>
<organism evidence="2 3">
    <name type="scientific">Synaphobranchus kaupii</name>
    <name type="common">Kaup's arrowtooth eel</name>
    <dbReference type="NCBI Taxonomy" id="118154"/>
    <lineage>
        <taxon>Eukaryota</taxon>
        <taxon>Metazoa</taxon>
        <taxon>Chordata</taxon>
        <taxon>Craniata</taxon>
        <taxon>Vertebrata</taxon>
        <taxon>Euteleostomi</taxon>
        <taxon>Actinopterygii</taxon>
        <taxon>Neopterygii</taxon>
        <taxon>Teleostei</taxon>
        <taxon>Anguilliformes</taxon>
        <taxon>Synaphobranchidae</taxon>
        <taxon>Synaphobranchus</taxon>
    </lineage>
</organism>
<name>A0A9Q1JB22_SYNKA</name>
<protein>
    <submittedName>
        <fullName evidence="2">Uncharacterized protein</fullName>
    </submittedName>
</protein>